<dbReference type="Proteomes" id="UP000076842">
    <property type="component" value="Unassembled WGS sequence"/>
</dbReference>
<dbReference type="InParanoid" id="A0A165DXG6"/>
<dbReference type="EMBL" id="KV424030">
    <property type="protein sequence ID" value="KZT53741.1"/>
    <property type="molecule type" value="Genomic_DNA"/>
</dbReference>
<sequence length="106" mass="11458">MSAGPCSTVLPCLSASYPSGSRYRLGLTEERRGPYTTSFRLLCQDGSLRCVWKAAYFSELSTNGKGAWRCSLSSLRHPISPAQGVSSASGIALHPRAVLLGRMDEY</sequence>
<proteinExistence type="predicted"/>
<keyword evidence="2" id="KW-1185">Reference proteome</keyword>
<accession>A0A165DXG6</accession>
<protein>
    <submittedName>
        <fullName evidence="1">Uncharacterized protein</fullName>
    </submittedName>
</protein>
<organism evidence="1 2">
    <name type="scientific">Calocera cornea HHB12733</name>
    <dbReference type="NCBI Taxonomy" id="1353952"/>
    <lineage>
        <taxon>Eukaryota</taxon>
        <taxon>Fungi</taxon>
        <taxon>Dikarya</taxon>
        <taxon>Basidiomycota</taxon>
        <taxon>Agaricomycotina</taxon>
        <taxon>Dacrymycetes</taxon>
        <taxon>Dacrymycetales</taxon>
        <taxon>Dacrymycetaceae</taxon>
        <taxon>Calocera</taxon>
    </lineage>
</organism>
<dbReference type="AlphaFoldDB" id="A0A165DXG6"/>
<evidence type="ECO:0000313" key="2">
    <source>
        <dbReference type="Proteomes" id="UP000076842"/>
    </source>
</evidence>
<gene>
    <name evidence="1" type="ORF">CALCODRAFT_39336</name>
</gene>
<evidence type="ECO:0000313" key="1">
    <source>
        <dbReference type="EMBL" id="KZT53741.1"/>
    </source>
</evidence>
<name>A0A165DXG6_9BASI</name>
<reference evidence="1 2" key="1">
    <citation type="journal article" date="2016" name="Mol. Biol. Evol.">
        <title>Comparative Genomics of Early-Diverging Mushroom-Forming Fungi Provides Insights into the Origins of Lignocellulose Decay Capabilities.</title>
        <authorList>
            <person name="Nagy L.G."/>
            <person name="Riley R."/>
            <person name="Tritt A."/>
            <person name="Adam C."/>
            <person name="Daum C."/>
            <person name="Floudas D."/>
            <person name="Sun H."/>
            <person name="Yadav J.S."/>
            <person name="Pangilinan J."/>
            <person name="Larsson K.H."/>
            <person name="Matsuura K."/>
            <person name="Barry K."/>
            <person name="Labutti K."/>
            <person name="Kuo R."/>
            <person name="Ohm R.A."/>
            <person name="Bhattacharya S.S."/>
            <person name="Shirouzu T."/>
            <person name="Yoshinaga Y."/>
            <person name="Martin F.M."/>
            <person name="Grigoriev I.V."/>
            <person name="Hibbett D.S."/>
        </authorList>
    </citation>
    <scope>NUCLEOTIDE SEQUENCE [LARGE SCALE GENOMIC DNA]</scope>
    <source>
        <strain evidence="1 2">HHB12733</strain>
    </source>
</reference>